<protein>
    <recommendedName>
        <fullName evidence="6 12">Dihydropteroate synthase</fullName>
        <shortName evidence="12">DHPS</shortName>
        <ecNumber evidence="5 12">2.5.1.15</ecNumber>
    </recommendedName>
    <alternativeName>
        <fullName evidence="11 12">Dihydropteroate pyrophosphorylase</fullName>
    </alternativeName>
</protein>
<dbReference type="InterPro" id="IPR000489">
    <property type="entry name" value="Pterin-binding_dom"/>
</dbReference>
<evidence type="ECO:0000259" key="14">
    <source>
        <dbReference type="PROSITE" id="PS50972"/>
    </source>
</evidence>
<dbReference type="InterPro" id="IPR006390">
    <property type="entry name" value="DHP_synth_dom"/>
</dbReference>
<dbReference type="PROSITE" id="PS00793">
    <property type="entry name" value="DHPS_2"/>
    <property type="match status" value="1"/>
</dbReference>
<dbReference type="GO" id="GO:0046654">
    <property type="term" value="P:tetrahydrofolate biosynthetic process"/>
    <property type="evidence" value="ECO:0007669"/>
    <property type="project" value="UniProtKB-UniPathway"/>
</dbReference>
<evidence type="ECO:0000256" key="6">
    <source>
        <dbReference type="ARBA" id="ARBA00016919"/>
    </source>
</evidence>
<evidence type="ECO:0000256" key="1">
    <source>
        <dbReference type="ARBA" id="ARBA00000012"/>
    </source>
</evidence>
<dbReference type="FunFam" id="3.20.20.20:FF:000006">
    <property type="entry name" value="Dihydropteroate synthase"/>
    <property type="match status" value="1"/>
</dbReference>
<dbReference type="PROSITE" id="PS50972">
    <property type="entry name" value="PTERIN_BINDING"/>
    <property type="match status" value="1"/>
</dbReference>
<evidence type="ECO:0000256" key="2">
    <source>
        <dbReference type="ARBA" id="ARBA00001946"/>
    </source>
</evidence>
<accession>A0A518FVP9</accession>
<feature type="region of interest" description="Disordered" evidence="13">
    <location>
        <begin position="1"/>
        <end position="20"/>
    </location>
</feature>
<evidence type="ECO:0000256" key="12">
    <source>
        <dbReference type="RuleBase" id="RU361205"/>
    </source>
</evidence>
<evidence type="ECO:0000256" key="9">
    <source>
        <dbReference type="ARBA" id="ARBA00022842"/>
    </source>
</evidence>
<gene>
    <name evidence="15" type="primary">folP</name>
    <name evidence="15" type="ORF">Pan153_50550</name>
</gene>
<evidence type="ECO:0000313" key="16">
    <source>
        <dbReference type="Proteomes" id="UP000320839"/>
    </source>
</evidence>
<evidence type="ECO:0000256" key="8">
    <source>
        <dbReference type="ARBA" id="ARBA00022723"/>
    </source>
</evidence>
<comment type="cofactor">
    <cofactor evidence="2 12">
        <name>Mg(2+)</name>
        <dbReference type="ChEBI" id="CHEBI:18420"/>
    </cofactor>
</comment>
<comment type="similarity">
    <text evidence="4 12">Belongs to the DHPS family.</text>
</comment>
<evidence type="ECO:0000256" key="4">
    <source>
        <dbReference type="ARBA" id="ARBA00009503"/>
    </source>
</evidence>
<dbReference type="UniPathway" id="UPA00077">
    <property type="reaction ID" value="UER00156"/>
</dbReference>
<dbReference type="GO" id="GO:0046872">
    <property type="term" value="F:metal ion binding"/>
    <property type="evidence" value="ECO:0007669"/>
    <property type="project" value="UniProtKB-KW"/>
</dbReference>
<dbReference type="PANTHER" id="PTHR20941">
    <property type="entry name" value="FOLATE SYNTHESIS PROTEINS"/>
    <property type="match status" value="1"/>
</dbReference>
<dbReference type="InterPro" id="IPR011005">
    <property type="entry name" value="Dihydropteroate_synth-like_sf"/>
</dbReference>
<comment type="function">
    <text evidence="12">Catalyzes the condensation of para-aminobenzoate (pABA) with 6-hydroxymethyl-7,8-dihydropterin diphosphate (DHPt-PP) to form 7,8-dihydropteroate (H2Pte), the immediate precursor of folate derivatives.</text>
</comment>
<dbReference type="Gene3D" id="3.20.20.20">
    <property type="entry name" value="Dihydropteroate synthase-like"/>
    <property type="match status" value="1"/>
</dbReference>
<comment type="pathway">
    <text evidence="3 12">Cofactor biosynthesis; tetrahydrofolate biosynthesis; 7,8-dihydrofolate from 2-amino-4-hydroxy-6-hydroxymethyl-7,8-dihydropteridine diphosphate and 4-aminobenzoate: step 1/2.</text>
</comment>
<dbReference type="EMBL" id="CP036317">
    <property type="protein sequence ID" value="QDV20380.1"/>
    <property type="molecule type" value="Genomic_DNA"/>
</dbReference>
<proteinExistence type="inferred from homology"/>
<evidence type="ECO:0000256" key="5">
    <source>
        <dbReference type="ARBA" id="ARBA00012458"/>
    </source>
</evidence>
<dbReference type="AlphaFoldDB" id="A0A518FVP9"/>
<dbReference type="NCBIfam" id="TIGR01496">
    <property type="entry name" value="DHPS"/>
    <property type="match status" value="1"/>
</dbReference>
<reference evidence="15 16" key="1">
    <citation type="submission" date="2019-02" db="EMBL/GenBank/DDBJ databases">
        <title>Deep-cultivation of Planctomycetes and their phenomic and genomic characterization uncovers novel biology.</title>
        <authorList>
            <person name="Wiegand S."/>
            <person name="Jogler M."/>
            <person name="Boedeker C."/>
            <person name="Pinto D."/>
            <person name="Vollmers J."/>
            <person name="Rivas-Marin E."/>
            <person name="Kohn T."/>
            <person name="Peeters S.H."/>
            <person name="Heuer A."/>
            <person name="Rast P."/>
            <person name="Oberbeckmann S."/>
            <person name="Bunk B."/>
            <person name="Jeske O."/>
            <person name="Meyerdierks A."/>
            <person name="Storesund J.E."/>
            <person name="Kallscheuer N."/>
            <person name="Luecker S."/>
            <person name="Lage O.M."/>
            <person name="Pohl T."/>
            <person name="Merkel B.J."/>
            <person name="Hornburger P."/>
            <person name="Mueller R.-W."/>
            <person name="Bruemmer F."/>
            <person name="Labrenz M."/>
            <person name="Spormann A.M."/>
            <person name="Op den Camp H."/>
            <person name="Overmann J."/>
            <person name="Amann R."/>
            <person name="Jetten M.S.M."/>
            <person name="Mascher T."/>
            <person name="Medema M.H."/>
            <person name="Devos D.P."/>
            <person name="Kaster A.-K."/>
            <person name="Ovreas L."/>
            <person name="Rohde M."/>
            <person name="Galperin M.Y."/>
            <person name="Jogler C."/>
        </authorList>
    </citation>
    <scope>NUCLEOTIDE SEQUENCE [LARGE SCALE GENOMIC DNA]</scope>
    <source>
        <strain evidence="15 16">Pan153</strain>
    </source>
</reference>
<evidence type="ECO:0000256" key="3">
    <source>
        <dbReference type="ARBA" id="ARBA00004763"/>
    </source>
</evidence>
<organism evidence="15 16">
    <name type="scientific">Gimesia panareensis</name>
    <dbReference type="NCBI Taxonomy" id="2527978"/>
    <lineage>
        <taxon>Bacteria</taxon>
        <taxon>Pseudomonadati</taxon>
        <taxon>Planctomycetota</taxon>
        <taxon>Planctomycetia</taxon>
        <taxon>Planctomycetales</taxon>
        <taxon>Planctomycetaceae</taxon>
        <taxon>Gimesia</taxon>
    </lineage>
</organism>
<dbReference type="SUPFAM" id="SSF51717">
    <property type="entry name" value="Dihydropteroate synthetase-like"/>
    <property type="match status" value="1"/>
</dbReference>
<dbReference type="GO" id="GO:0005829">
    <property type="term" value="C:cytosol"/>
    <property type="evidence" value="ECO:0007669"/>
    <property type="project" value="TreeGrafter"/>
</dbReference>
<dbReference type="GO" id="GO:0046656">
    <property type="term" value="P:folic acid biosynthetic process"/>
    <property type="evidence" value="ECO:0007669"/>
    <property type="project" value="UniProtKB-KW"/>
</dbReference>
<evidence type="ECO:0000256" key="13">
    <source>
        <dbReference type="SAM" id="MobiDB-lite"/>
    </source>
</evidence>
<sequence length="302" mass="32581">MECSVSVPASDPSQSLPDQPRLWNCCSRTINLADPPLLMGILNVTPDSFSDGGEVTDVNAAVKKGLRLIEQGADILDIGGESTRPGADPVSLDEELRRVVPVVQQLANQTDIPISIDTTKAEVARQTIDAGAVIINDISGLTFDPDMIPLAARTGAGVICMHIQGTPQTMQENPEYENVVTDLKHWFQQRLQELLQAGIQPQSIILDPGIGFGKTAEHNLQILSHIREFQALGYPVLIGHSRKRFLSKLLGRTVEERLAGTVGVSIALASQAVEILRLHDVEANRDAISAWKAVTGRAPGNP</sequence>
<dbReference type="PANTHER" id="PTHR20941:SF1">
    <property type="entry name" value="FOLIC ACID SYNTHESIS PROTEIN FOL1"/>
    <property type="match status" value="1"/>
</dbReference>
<evidence type="ECO:0000313" key="15">
    <source>
        <dbReference type="EMBL" id="QDV20380.1"/>
    </source>
</evidence>
<evidence type="ECO:0000256" key="7">
    <source>
        <dbReference type="ARBA" id="ARBA00022679"/>
    </source>
</evidence>
<dbReference type="InterPro" id="IPR045031">
    <property type="entry name" value="DHP_synth-like"/>
</dbReference>
<keyword evidence="9 12" id="KW-0460">Magnesium</keyword>
<dbReference type="CDD" id="cd00739">
    <property type="entry name" value="DHPS"/>
    <property type="match status" value="1"/>
</dbReference>
<comment type="catalytic activity">
    <reaction evidence="1">
        <text>(7,8-dihydropterin-6-yl)methyl diphosphate + 4-aminobenzoate = 7,8-dihydropteroate + diphosphate</text>
        <dbReference type="Rhea" id="RHEA:19949"/>
        <dbReference type="ChEBI" id="CHEBI:17836"/>
        <dbReference type="ChEBI" id="CHEBI:17839"/>
        <dbReference type="ChEBI" id="CHEBI:33019"/>
        <dbReference type="ChEBI" id="CHEBI:72950"/>
        <dbReference type="EC" id="2.5.1.15"/>
    </reaction>
</comment>
<feature type="domain" description="Pterin-binding" evidence="14">
    <location>
        <begin position="36"/>
        <end position="289"/>
    </location>
</feature>
<name>A0A518FVP9_9PLAN</name>
<evidence type="ECO:0000256" key="10">
    <source>
        <dbReference type="ARBA" id="ARBA00022909"/>
    </source>
</evidence>
<keyword evidence="8 12" id="KW-0479">Metal-binding</keyword>
<keyword evidence="10 12" id="KW-0289">Folate biosynthesis</keyword>
<keyword evidence="7 12" id="KW-0808">Transferase</keyword>
<dbReference type="Pfam" id="PF00809">
    <property type="entry name" value="Pterin_bind"/>
    <property type="match status" value="1"/>
</dbReference>
<dbReference type="GO" id="GO:0004156">
    <property type="term" value="F:dihydropteroate synthase activity"/>
    <property type="evidence" value="ECO:0007669"/>
    <property type="project" value="UniProtKB-EC"/>
</dbReference>
<dbReference type="Proteomes" id="UP000320839">
    <property type="component" value="Chromosome"/>
</dbReference>
<dbReference type="EC" id="2.5.1.15" evidence="5 12"/>
<dbReference type="PROSITE" id="PS00792">
    <property type="entry name" value="DHPS_1"/>
    <property type="match status" value="1"/>
</dbReference>
<evidence type="ECO:0000256" key="11">
    <source>
        <dbReference type="ARBA" id="ARBA00030193"/>
    </source>
</evidence>